<dbReference type="EMBL" id="ABEU02000009">
    <property type="protein sequence ID" value="PNR47611.1"/>
    <property type="molecule type" value="Genomic_DNA"/>
</dbReference>
<dbReference type="OrthoDB" id="446044at2759"/>
<comment type="subcellular location">
    <subcellularLocation>
        <location evidence="1">Peroxisome membrane</location>
        <topology evidence="1">Multi-pass membrane protein</topology>
    </subcellularLocation>
</comment>
<dbReference type="PANTHER" id="PTHR46650">
    <property type="entry name" value="PEROXISOMAL ADENINE NUCLEOTIDE TRANSPORTER 1"/>
    <property type="match status" value="1"/>
</dbReference>
<keyword evidence="3 10" id="KW-0813">Transport</keyword>
<comment type="similarity">
    <text evidence="2 10">Belongs to the mitochondrial carrier (TC 2.A.29) family.</text>
</comment>
<dbReference type="InterPro" id="IPR023395">
    <property type="entry name" value="MCP_dom_sf"/>
</dbReference>
<evidence type="ECO:0000313" key="13">
    <source>
        <dbReference type="Proteomes" id="UP000006727"/>
    </source>
</evidence>
<accession>A9SL66</accession>
<gene>
    <name evidence="12" type="primary">LOC112286977</name>
    <name evidence="11" type="ORF">PHYPA_012084</name>
</gene>
<keyword evidence="8" id="KW-0576">Peroxisome</keyword>
<dbReference type="GO" id="GO:0015217">
    <property type="term" value="F:ADP transmembrane transporter activity"/>
    <property type="evidence" value="ECO:0000318"/>
    <property type="project" value="GO_Central"/>
</dbReference>
<dbReference type="eggNOG" id="KOG0769">
    <property type="taxonomic scope" value="Eukaryota"/>
</dbReference>
<dbReference type="Gene3D" id="1.50.40.10">
    <property type="entry name" value="Mitochondrial carrier domain"/>
    <property type="match status" value="2"/>
</dbReference>
<dbReference type="InterPro" id="IPR018108">
    <property type="entry name" value="MCP_transmembrane"/>
</dbReference>
<proteinExistence type="inferred from homology"/>
<evidence type="ECO:0000256" key="6">
    <source>
        <dbReference type="ARBA" id="ARBA00022989"/>
    </source>
</evidence>
<keyword evidence="7 9" id="KW-0472">Membrane</keyword>
<evidence type="ECO:0008006" key="14">
    <source>
        <dbReference type="Google" id="ProtNLM"/>
    </source>
</evidence>
<dbReference type="GO" id="GO:0005778">
    <property type="term" value="C:peroxisomal membrane"/>
    <property type="evidence" value="ECO:0000318"/>
    <property type="project" value="GO_Central"/>
</dbReference>
<evidence type="ECO:0000256" key="3">
    <source>
        <dbReference type="ARBA" id="ARBA00022448"/>
    </source>
</evidence>
<sequence length="346" mass="38171">MGIDFESLVEATSGAVGGLVSTTILYPLDTCKTKYQAELRSNSLRKYRSLLDVLREAIAKRQLLSLYQGLGTKNLQSVISQFLYFYGYSFFRQLYLRWAKLNHMGTGANLAVGVFAGACTVLVTQPLDTASSQMQTSSFGKSRGLLSMMTGRSWKEAYVGIGVSLLLTCNPAIQYTVFEQTKRRLLRSSGRSKQPGEEAPVVLSAFRAFALGAFSKTCATVLTYPAIRVKTVIQAAEQEEDQELLVQGSRTRKEAPTRLLPAAIAIWQHQGPSGFYQGLQAQILKTILGAALMLMIKEKASQVTWQFMVLLREWSLRSKLKVQQLKLGSIVRLIAVTGAAFNSQVS</sequence>
<dbReference type="RefSeq" id="XP_024385269.1">
    <property type="nucleotide sequence ID" value="XM_024529501.2"/>
</dbReference>
<dbReference type="InterPro" id="IPR045900">
    <property type="entry name" value="Peroxisomal_Ade_carrier"/>
</dbReference>
<feature type="repeat" description="Solcar" evidence="9">
    <location>
        <begin position="5"/>
        <end position="94"/>
    </location>
</feature>
<keyword evidence="5" id="KW-0677">Repeat</keyword>
<dbReference type="OMA" id="VATCITY"/>
<evidence type="ECO:0000256" key="9">
    <source>
        <dbReference type="PROSITE-ProRule" id="PRU00282"/>
    </source>
</evidence>
<evidence type="ECO:0000313" key="11">
    <source>
        <dbReference type="EMBL" id="PNR47611.1"/>
    </source>
</evidence>
<evidence type="ECO:0000256" key="4">
    <source>
        <dbReference type="ARBA" id="ARBA00022692"/>
    </source>
</evidence>
<dbReference type="AlphaFoldDB" id="A9SL66"/>
<protein>
    <recommendedName>
        <fullName evidence="14">Peroxisomal adenine nucleotide carrier 1</fullName>
    </recommendedName>
</protein>
<keyword evidence="13" id="KW-1185">Reference proteome</keyword>
<dbReference type="EnsemblPlants" id="Pp3c9_720V3.1">
    <property type="protein sequence ID" value="Pp3c9_720V3.1"/>
    <property type="gene ID" value="Pp3c9_720"/>
</dbReference>
<dbReference type="Gramene" id="Pp3c9_720V3.1">
    <property type="protein sequence ID" value="Pp3c9_720V3.1"/>
    <property type="gene ID" value="Pp3c9_720"/>
</dbReference>
<reference evidence="11 13" key="2">
    <citation type="journal article" date="2018" name="Plant J.">
        <title>The Physcomitrella patens chromosome-scale assembly reveals moss genome structure and evolution.</title>
        <authorList>
            <person name="Lang D."/>
            <person name="Ullrich K.K."/>
            <person name="Murat F."/>
            <person name="Fuchs J."/>
            <person name="Jenkins J."/>
            <person name="Haas F.B."/>
            <person name="Piednoel M."/>
            <person name="Gundlach H."/>
            <person name="Van Bel M."/>
            <person name="Meyberg R."/>
            <person name="Vives C."/>
            <person name="Morata J."/>
            <person name="Symeonidi A."/>
            <person name="Hiss M."/>
            <person name="Muchero W."/>
            <person name="Kamisugi Y."/>
            <person name="Saleh O."/>
            <person name="Blanc G."/>
            <person name="Decker E.L."/>
            <person name="van Gessel N."/>
            <person name="Grimwood J."/>
            <person name="Hayes R.D."/>
            <person name="Graham S.W."/>
            <person name="Gunter L.E."/>
            <person name="McDaniel S.F."/>
            <person name="Hoernstein S.N.W."/>
            <person name="Larsson A."/>
            <person name="Li F.W."/>
            <person name="Perroud P.F."/>
            <person name="Phillips J."/>
            <person name="Ranjan P."/>
            <person name="Rokshar D.S."/>
            <person name="Rothfels C.J."/>
            <person name="Schneider L."/>
            <person name="Shu S."/>
            <person name="Stevenson D.W."/>
            <person name="Thummler F."/>
            <person name="Tillich M."/>
            <person name="Villarreal Aguilar J.C."/>
            <person name="Widiez T."/>
            <person name="Wong G.K."/>
            <person name="Wymore A."/>
            <person name="Zhang Y."/>
            <person name="Zimmer A.D."/>
            <person name="Quatrano R.S."/>
            <person name="Mayer K.F.X."/>
            <person name="Goodstein D."/>
            <person name="Casacuberta J.M."/>
            <person name="Vandepoele K."/>
            <person name="Reski R."/>
            <person name="Cuming A.C."/>
            <person name="Tuskan G.A."/>
            <person name="Maumus F."/>
            <person name="Salse J."/>
            <person name="Schmutz J."/>
            <person name="Rensing S.A."/>
        </authorList>
    </citation>
    <scope>NUCLEOTIDE SEQUENCE [LARGE SCALE GENOMIC DNA]</scope>
    <source>
        <strain evidence="12 13">cv. Gransden 2004</strain>
    </source>
</reference>
<feature type="repeat" description="Solcar" evidence="9">
    <location>
        <begin position="104"/>
        <end position="184"/>
    </location>
</feature>
<dbReference type="Gramene" id="Pp3c9_720V3.2">
    <property type="protein sequence ID" value="Pp3c9_720V3.2"/>
    <property type="gene ID" value="Pp3c9_720"/>
</dbReference>
<evidence type="ECO:0000256" key="10">
    <source>
        <dbReference type="RuleBase" id="RU000488"/>
    </source>
</evidence>
<dbReference type="Proteomes" id="UP000006727">
    <property type="component" value="Chromosome 9"/>
</dbReference>
<dbReference type="PaxDb" id="3218-PP1S90_55V6.1"/>
<name>A9SL66_PHYPA</name>
<evidence type="ECO:0000256" key="2">
    <source>
        <dbReference type="ARBA" id="ARBA00006375"/>
    </source>
</evidence>
<reference evidence="12" key="3">
    <citation type="submission" date="2020-12" db="UniProtKB">
        <authorList>
            <consortium name="EnsemblPlants"/>
        </authorList>
    </citation>
    <scope>IDENTIFICATION</scope>
</reference>
<dbReference type="GeneID" id="112286977"/>
<dbReference type="PANTHER" id="PTHR46650:SF1">
    <property type="entry name" value="PEROXISOMAL ADENINE NUCLEOTIDE TRANSPORTER 1"/>
    <property type="match status" value="1"/>
</dbReference>
<dbReference type="PROSITE" id="PS50920">
    <property type="entry name" value="SOLCAR"/>
    <property type="match status" value="3"/>
</dbReference>
<dbReference type="STRING" id="3218.A9SL66"/>
<evidence type="ECO:0000256" key="7">
    <source>
        <dbReference type="ARBA" id="ARBA00023136"/>
    </source>
</evidence>
<dbReference type="Pfam" id="PF00153">
    <property type="entry name" value="Mito_carr"/>
    <property type="match status" value="3"/>
</dbReference>
<organism evidence="11">
    <name type="scientific">Physcomitrium patens</name>
    <name type="common">Spreading-leaved earth moss</name>
    <name type="synonym">Physcomitrella patens</name>
    <dbReference type="NCBI Taxonomy" id="3218"/>
    <lineage>
        <taxon>Eukaryota</taxon>
        <taxon>Viridiplantae</taxon>
        <taxon>Streptophyta</taxon>
        <taxon>Embryophyta</taxon>
        <taxon>Bryophyta</taxon>
        <taxon>Bryophytina</taxon>
        <taxon>Bryopsida</taxon>
        <taxon>Funariidae</taxon>
        <taxon>Funariales</taxon>
        <taxon>Funariaceae</taxon>
        <taxon>Physcomitrium</taxon>
    </lineage>
</organism>
<dbReference type="GO" id="GO:0015867">
    <property type="term" value="P:ATP transport"/>
    <property type="evidence" value="ECO:0000318"/>
    <property type="project" value="GO_Central"/>
</dbReference>
<dbReference type="EnsemblPlants" id="Pp3c9_720V3.2">
    <property type="protein sequence ID" value="Pp3c9_720V3.2"/>
    <property type="gene ID" value="Pp3c9_720"/>
</dbReference>
<evidence type="ECO:0000256" key="8">
    <source>
        <dbReference type="ARBA" id="ARBA00023140"/>
    </source>
</evidence>
<evidence type="ECO:0000256" key="5">
    <source>
        <dbReference type="ARBA" id="ARBA00022737"/>
    </source>
</evidence>
<reference evidence="11 13" key="1">
    <citation type="journal article" date="2008" name="Science">
        <title>The Physcomitrella genome reveals evolutionary insights into the conquest of land by plants.</title>
        <authorList>
            <person name="Rensing S."/>
            <person name="Lang D."/>
            <person name="Zimmer A."/>
            <person name="Terry A."/>
            <person name="Salamov A."/>
            <person name="Shapiro H."/>
            <person name="Nishiyama T."/>
            <person name="Perroud P.-F."/>
            <person name="Lindquist E."/>
            <person name="Kamisugi Y."/>
            <person name="Tanahashi T."/>
            <person name="Sakakibara K."/>
            <person name="Fujita T."/>
            <person name="Oishi K."/>
            <person name="Shin-I T."/>
            <person name="Kuroki Y."/>
            <person name="Toyoda A."/>
            <person name="Suzuki Y."/>
            <person name="Hashimoto A."/>
            <person name="Yamaguchi K."/>
            <person name="Sugano A."/>
            <person name="Kohara Y."/>
            <person name="Fujiyama A."/>
            <person name="Anterola A."/>
            <person name="Aoki S."/>
            <person name="Ashton N."/>
            <person name="Barbazuk W.B."/>
            <person name="Barker E."/>
            <person name="Bennetzen J."/>
            <person name="Bezanilla M."/>
            <person name="Blankenship R."/>
            <person name="Cho S.H."/>
            <person name="Dutcher S."/>
            <person name="Estelle M."/>
            <person name="Fawcett J.A."/>
            <person name="Gundlach H."/>
            <person name="Hanada K."/>
            <person name="Heyl A."/>
            <person name="Hicks K.A."/>
            <person name="Hugh J."/>
            <person name="Lohr M."/>
            <person name="Mayer K."/>
            <person name="Melkozernov A."/>
            <person name="Murata T."/>
            <person name="Nelson D."/>
            <person name="Pils B."/>
            <person name="Prigge M."/>
            <person name="Reiss B."/>
            <person name="Renner T."/>
            <person name="Rombauts S."/>
            <person name="Rushton P."/>
            <person name="Sanderfoot A."/>
            <person name="Schween G."/>
            <person name="Shiu S.-H."/>
            <person name="Stueber K."/>
            <person name="Theodoulou F.L."/>
            <person name="Tu H."/>
            <person name="Van de Peer Y."/>
            <person name="Verrier P.J."/>
            <person name="Waters E."/>
            <person name="Wood A."/>
            <person name="Yang L."/>
            <person name="Cove D."/>
            <person name="Cuming A."/>
            <person name="Hasebe M."/>
            <person name="Lucas S."/>
            <person name="Mishler D.B."/>
            <person name="Reski R."/>
            <person name="Grigoriev I."/>
            <person name="Quatrano R.S."/>
            <person name="Boore J.L."/>
        </authorList>
    </citation>
    <scope>NUCLEOTIDE SEQUENCE [LARGE SCALE GENOMIC DNA]</scope>
    <source>
        <strain evidence="12 13">cv. Gransden 2004</strain>
    </source>
</reference>
<evidence type="ECO:0000313" key="12">
    <source>
        <dbReference type="EnsemblPlants" id="Pp3c9_720V3.1"/>
    </source>
</evidence>
<dbReference type="HOGENOM" id="CLU_015166_6_3_1"/>
<feature type="repeat" description="Solcar" evidence="9">
    <location>
        <begin position="203"/>
        <end position="303"/>
    </location>
</feature>
<evidence type="ECO:0000256" key="1">
    <source>
        <dbReference type="ARBA" id="ARBA00004585"/>
    </source>
</evidence>
<dbReference type="GO" id="GO:0006635">
    <property type="term" value="P:fatty acid beta-oxidation"/>
    <property type="evidence" value="ECO:0000318"/>
    <property type="project" value="GO_Central"/>
</dbReference>
<dbReference type="GO" id="GO:0005347">
    <property type="term" value="F:ATP transmembrane transporter activity"/>
    <property type="evidence" value="ECO:0000318"/>
    <property type="project" value="GO_Central"/>
</dbReference>
<dbReference type="FunFam" id="1.50.40.10:FF:000253">
    <property type="entry name" value="Predicted protein"/>
    <property type="match status" value="1"/>
</dbReference>
<dbReference type="GO" id="GO:0007031">
    <property type="term" value="P:peroxisome organization"/>
    <property type="evidence" value="ECO:0000318"/>
    <property type="project" value="GO_Central"/>
</dbReference>
<keyword evidence="4 9" id="KW-0812">Transmembrane</keyword>
<dbReference type="GO" id="GO:0015866">
    <property type="term" value="P:ADP transport"/>
    <property type="evidence" value="ECO:0000318"/>
    <property type="project" value="GO_Central"/>
</dbReference>
<keyword evidence="6" id="KW-1133">Transmembrane helix</keyword>
<dbReference type="SUPFAM" id="SSF103506">
    <property type="entry name" value="Mitochondrial carrier"/>
    <property type="match status" value="1"/>
</dbReference>